<evidence type="ECO:0000313" key="12">
    <source>
        <dbReference type="EMBL" id="RMX50594.1"/>
    </source>
</evidence>
<dbReference type="PRINTS" id="PR00237">
    <property type="entry name" value="GPCRRHODOPSN"/>
</dbReference>
<dbReference type="PANTHER" id="PTHR24248:SF129">
    <property type="entry name" value="G-PROTEIN COUPLED RECEPTORS FAMILY 1 PROFILE DOMAIN-CONTAINING PROTEIN"/>
    <property type="match status" value="1"/>
</dbReference>
<dbReference type="GO" id="GO:0005886">
    <property type="term" value="C:plasma membrane"/>
    <property type="evidence" value="ECO:0007669"/>
    <property type="project" value="UniProtKB-SubCell"/>
</dbReference>
<organism evidence="12 13">
    <name type="scientific">Pocillopora damicornis</name>
    <name type="common">Cauliflower coral</name>
    <name type="synonym">Millepora damicornis</name>
    <dbReference type="NCBI Taxonomy" id="46731"/>
    <lineage>
        <taxon>Eukaryota</taxon>
        <taxon>Metazoa</taxon>
        <taxon>Cnidaria</taxon>
        <taxon>Anthozoa</taxon>
        <taxon>Hexacorallia</taxon>
        <taxon>Scleractinia</taxon>
        <taxon>Astrocoeniina</taxon>
        <taxon>Pocilloporidae</taxon>
        <taxon>Pocillopora</taxon>
    </lineage>
</organism>
<evidence type="ECO:0000256" key="7">
    <source>
        <dbReference type="ARBA" id="ARBA00023170"/>
    </source>
</evidence>
<dbReference type="STRING" id="46731.A0A3M6UAQ5"/>
<sequence>MDLTFNITEDTPQGKFDNSFVITAVCLILISISAVAGNLLVLAAIVIKRNLRTISDLYLANLAVADLMQAALAIPLRATVLLGIRKQQAPVPCSVVIFFTILFGGVSNMSILLVGVDRFIAIKWPFTYHTWLTTKVFVSSVILTWSSMFLFAASPLVGWGRSDNPTLSRTCRFTMTLDRTYVAIGYIFIHGLPLITIVIVYFFILKASFRHSRAIAAQEFSLQSNNSQLKEDSFTREELRTTGCQGHTENFSNSHTEQPHARMRNHVRNTSKTGKGARMIAILIGVFILLVLPIVVIDVVEMWEQPSAPPIVVNIAICLIYANSGVNVFIYAGWNAEYRRNFHRILLSLWKLTVKWFETNQEDS</sequence>
<keyword evidence="6 10" id="KW-0472">Membrane</keyword>
<dbReference type="GO" id="GO:0004930">
    <property type="term" value="F:G protein-coupled receptor activity"/>
    <property type="evidence" value="ECO:0007669"/>
    <property type="project" value="UniProtKB-KW"/>
</dbReference>
<accession>A0A3M6UAQ5</accession>
<comment type="similarity">
    <text evidence="9">Belongs to the G-protein coupled receptor 1 family.</text>
</comment>
<feature type="transmembrane region" description="Helical" evidence="10">
    <location>
        <begin position="180"/>
        <end position="204"/>
    </location>
</feature>
<keyword evidence="13" id="KW-1185">Reference proteome</keyword>
<evidence type="ECO:0000313" key="13">
    <source>
        <dbReference type="Proteomes" id="UP000275408"/>
    </source>
</evidence>
<evidence type="ECO:0000256" key="4">
    <source>
        <dbReference type="ARBA" id="ARBA00022989"/>
    </source>
</evidence>
<dbReference type="InterPro" id="IPR017452">
    <property type="entry name" value="GPCR_Rhodpsn_7TM"/>
</dbReference>
<evidence type="ECO:0000256" key="10">
    <source>
        <dbReference type="SAM" id="Phobius"/>
    </source>
</evidence>
<dbReference type="PROSITE" id="PS50262">
    <property type="entry name" value="G_PROTEIN_RECEP_F1_2"/>
    <property type="match status" value="1"/>
</dbReference>
<dbReference type="OrthoDB" id="6144443at2759"/>
<gene>
    <name evidence="12" type="ORF">pdam_00009675</name>
</gene>
<dbReference type="CDD" id="cd00637">
    <property type="entry name" value="7tm_classA_rhodopsin-like"/>
    <property type="match status" value="1"/>
</dbReference>
<feature type="domain" description="G-protein coupled receptors family 1 profile" evidence="11">
    <location>
        <begin position="37"/>
        <end position="331"/>
    </location>
</feature>
<comment type="subcellular location">
    <subcellularLocation>
        <location evidence="1">Cell membrane</location>
        <topology evidence="1">Multi-pass membrane protein</topology>
    </subcellularLocation>
</comment>
<keyword evidence="8 9" id="KW-0807">Transducer</keyword>
<feature type="transmembrane region" description="Helical" evidence="10">
    <location>
        <begin position="96"/>
        <end position="116"/>
    </location>
</feature>
<reference evidence="12 13" key="1">
    <citation type="journal article" date="2018" name="Sci. Rep.">
        <title>Comparative analysis of the Pocillopora damicornis genome highlights role of immune system in coral evolution.</title>
        <authorList>
            <person name="Cunning R."/>
            <person name="Bay R.A."/>
            <person name="Gillette P."/>
            <person name="Baker A.C."/>
            <person name="Traylor-Knowles N."/>
        </authorList>
    </citation>
    <scope>NUCLEOTIDE SEQUENCE [LARGE SCALE GENOMIC DNA]</scope>
    <source>
        <strain evidence="12">RSMAS</strain>
        <tissue evidence="12">Whole animal</tissue>
    </source>
</reference>
<evidence type="ECO:0000256" key="8">
    <source>
        <dbReference type="ARBA" id="ARBA00023224"/>
    </source>
</evidence>
<dbReference type="Proteomes" id="UP000275408">
    <property type="component" value="Unassembled WGS sequence"/>
</dbReference>
<comment type="caution">
    <text evidence="12">The sequence shown here is derived from an EMBL/GenBank/DDBJ whole genome shotgun (WGS) entry which is preliminary data.</text>
</comment>
<dbReference type="AlphaFoldDB" id="A0A3M6UAQ5"/>
<keyword evidence="2" id="KW-1003">Cell membrane</keyword>
<feature type="transmembrane region" description="Helical" evidence="10">
    <location>
        <begin position="279"/>
        <end position="299"/>
    </location>
</feature>
<evidence type="ECO:0000256" key="2">
    <source>
        <dbReference type="ARBA" id="ARBA00022475"/>
    </source>
</evidence>
<proteinExistence type="inferred from homology"/>
<evidence type="ECO:0000256" key="3">
    <source>
        <dbReference type="ARBA" id="ARBA00022692"/>
    </source>
</evidence>
<feature type="transmembrane region" description="Helical" evidence="10">
    <location>
        <begin position="57"/>
        <end position="76"/>
    </location>
</feature>
<feature type="transmembrane region" description="Helical" evidence="10">
    <location>
        <begin position="311"/>
        <end position="334"/>
    </location>
</feature>
<evidence type="ECO:0000259" key="11">
    <source>
        <dbReference type="PROSITE" id="PS50262"/>
    </source>
</evidence>
<evidence type="ECO:0000256" key="1">
    <source>
        <dbReference type="ARBA" id="ARBA00004651"/>
    </source>
</evidence>
<dbReference type="InterPro" id="IPR000276">
    <property type="entry name" value="GPCR_Rhodpsn"/>
</dbReference>
<dbReference type="Pfam" id="PF00001">
    <property type="entry name" value="7tm_1"/>
    <property type="match status" value="1"/>
</dbReference>
<feature type="transmembrane region" description="Helical" evidence="10">
    <location>
        <begin position="136"/>
        <end position="160"/>
    </location>
</feature>
<dbReference type="EMBL" id="RCHS01001930">
    <property type="protein sequence ID" value="RMX50594.1"/>
    <property type="molecule type" value="Genomic_DNA"/>
</dbReference>
<dbReference type="SUPFAM" id="SSF81321">
    <property type="entry name" value="Family A G protein-coupled receptor-like"/>
    <property type="match status" value="1"/>
</dbReference>
<feature type="transmembrane region" description="Helical" evidence="10">
    <location>
        <begin position="20"/>
        <end position="45"/>
    </location>
</feature>
<name>A0A3M6UAQ5_POCDA</name>
<keyword evidence="7 9" id="KW-0675">Receptor</keyword>
<keyword evidence="3 9" id="KW-0812">Transmembrane</keyword>
<protein>
    <recommendedName>
        <fullName evidence="11">G-protein coupled receptors family 1 profile domain-containing protein</fullName>
    </recommendedName>
</protein>
<evidence type="ECO:0000256" key="9">
    <source>
        <dbReference type="RuleBase" id="RU000688"/>
    </source>
</evidence>
<evidence type="ECO:0000256" key="6">
    <source>
        <dbReference type="ARBA" id="ARBA00023136"/>
    </source>
</evidence>
<dbReference type="PANTHER" id="PTHR24248">
    <property type="entry name" value="ADRENERGIC RECEPTOR-RELATED G-PROTEIN COUPLED RECEPTOR"/>
    <property type="match status" value="1"/>
</dbReference>
<evidence type="ECO:0000256" key="5">
    <source>
        <dbReference type="ARBA" id="ARBA00023040"/>
    </source>
</evidence>
<dbReference type="Gene3D" id="1.20.1070.10">
    <property type="entry name" value="Rhodopsin 7-helix transmembrane proteins"/>
    <property type="match status" value="1"/>
</dbReference>
<keyword evidence="4 10" id="KW-1133">Transmembrane helix</keyword>
<keyword evidence="5 9" id="KW-0297">G-protein coupled receptor</keyword>
<dbReference type="PROSITE" id="PS00237">
    <property type="entry name" value="G_PROTEIN_RECEP_F1_1"/>
    <property type="match status" value="1"/>
</dbReference>
<dbReference type="SMART" id="SM01381">
    <property type="entry name" value="7TM_GPCR_Srsx"/>
    <property type="match status" value="1"/>
</dbReference>